<proteinExistence type="predicted"/>
<dbReference type="AlphaFoldDB" id="A0A238WXA0"/>
<accession>A0A238WXA0</accession>
<gene>
    <name evidence="4" type="ORF">SAMN06272737_11089</name>
</gene>
<name>A0A238WXA0_9ACTN</name>
<feature type="transmembrane region" description="Helical" evidence="2">
    <location>
        <begin position="99"/>
        <end position="123"/>
    </location>
</feature>
<evidence type="ECO:0000259" key="3">
    <source>
        <dbReference type="Pfam" id="PF14230"/>
    </source>
</evidence>
<dbReference type="Pfam" id="PF14230">
    <property type="entry name" value="DUF4333"/>
    <property type="match status" value="1"/>
</dbReference>
<dbReference type="OrthoDB" id="5198073at2"/>
<reference evidence="4 5" key="1">
    <citation type="submission" date="2017-06" db="EMBL/GenBank/DDBJ databases">
        <authorList>
            <person name="Kim H.J."/>
            <person name="Triplett B.A."/>
        </authorList>
    </citation>
    <scope>NUCLEOTIDE SEQUENCE [LARGE SCALE GENOMIC DNA]</scope>
    <source>
        <strain evidence="4 5">DSM 44272</strain>
    </source>
</reference>
<evidence type="ECO:0000256" key="2">
    <source>
        <dbReference type="SAM" id="Phobius"/>
    </source>
</evidence>
<keyword evidence="2" id="KW-0812">Transmembrane</keyword>
<dbReference type="InterPro" id="IPR025637">
    <property type="entry name" value="DUF4333"/>
</dbReference>
<protein>
    <recommendedName>
        <fullName evidence="3">DUF4333 domain-containing protein</fullName>
    </recommendedName>
</protein>
<dbReference type="EMBL" id="FZNO01000010">
    <property type="protein sequence ID" value="SNR51053.1"/>
    <property type="molecule type" value="Genomic_DNA"/>
</dbReference>
<keyword evidence="2" id="KW-1133">Transmembrane helix</keyword>
<organism evidence="4 5">
    <name type="scientific">Blastococcus mobilis</name>
    <dbReference type="NCBI Taxonomy" id="1938746"/>
    <lineage>
        <taxon>Bacteria</taxon>
        <taxon>Bacillati</taxon>
        <taxon>Actinomycetota</taxon>
        <taxon>Actinomycetes</taxon>
        <taxon>Geodermatophilales</taxon>
        <taxon>Geodermatophilaceae</taxon>
        <taxon>Blastococcus</taxon>
    </lineage>
</organism>
<keyword evidence="5" id="KW-1185">Reference proteome</keyword>
<evidence type="ECO:0000313" key="5">
    <source>
        <dbReference type="Proteomes" id="UP000198403"/>
    </source>
</evidence>
<keyword evidence="2" id="KW-0472">Membrane</keyword>
<sequence>MTDPPQGRDQPADGRGDPYDPDRHPTRPVPSYERPPPAVGQRIHPGQVQQPYSRRPQPYPAQPYGQPYGPPAGPPQQYGVPPYGPGPYGQPAPQRRSRVGLIAGVTAGLLLLIAGAVVLALSLSSTVLDRTAVERDVAGQFEEREGVAIDLDCAEEMKVEAGATYECSGTTADGEDVTLRIAITDEDSAAYTWTEP</sequence>
<evidence type="ECO:0000256" key="1">
    <source>
        <dbReference type="SAM" id="MobiDB-lite"/>
    </source>
</evidence>
<dbReference type="Proteomes" id="UP000198403">
    <property type="component" value="Unassembled WGS sequence"/>
</dbReference>
<feature type="compositionally biased region" description="Low complexity" evidence="1">
    <location>
        <begin position="47"/>
        <end position="67"/>
    </location>
</feature>
<dbReference type="RefSeq" id="WP_141137460.1">
    <property type="nucleotide sequence ID" value="NZ_FZNO01000010.1"/>
</dbReference>
<feature type="domain" description="DUF4333" evidence="3">
    <location>
        <begin position="117"/>
        <end position="187"/>
    </location>
</feature>
<feature type="compositionally biased region" description="Basic and acidic residues" evidence="1">
    <location>
        <begin position="10"/>
        <end position="25"/>
    </location>
</feature>
<evidence type="ECO:0000313" key="4">
    <source>
        <dbReference type="EMBL" id="SNR51053.1"/>
    </source>
</evidence>
<feature type="region of interest" description="Disordered" evidence="1">
    <location>
        <begin position="1"/>
        <end position="92"/>
    </location>
</feature>